<dbReference type="RefSeq" id="WP_090418239.1">
    <property type="nucleotide sequence ID" value="NZ_CTEC01000001.1"/>
</dbReference>
<protein>
    <submittedName>
        <fullName evidence="2">Uncharacterized protein</fullName>
    </submittedName>
</protein>
<dbReference type="EMBL" id="CTEC01000001">
    <property type="protein sequence ID" value="CQD03583.1"/>
    <property type="molecule type" value="Genomic_DNA"/>
</dbReference>
<evidence type="ECO:0000256" key="1">
    <source>
        <dbReference type="SAM" id="MobiDB-lite"/>
    </source>
</evidence>
<evidence type="ECO:0000313" key="2">
    <source>
        <dbReference type="EMBL" id="CQD03583.1"/>
    </source>
</evidence>
<accession>A0A0U1CWY7</accession>
<reference evidence="3" key="1">
    <citation type="submission" date="2015-03" db="EMBL/GenBank/DDBJ databases">
        <authorList>
            <person name="Urmite Genomes"/>
        </authorList>
    </citation>
    <scope>NUCLEOTIDE SEQUENCE [LARGE SCALE GENOMIC DNA]</scope>
    <source>
        <strain evidence="3">CSUR P1344</strain>
    </source>
</reference>
<proteinExistence type="predicted"/>
<name>A0A0U1CWY7_9MYCO</name>
<evidence type="ECO:0000313" key="3">
    <source>
        <dbReference type="Proteomes" id="UP000199601"/>
    </source>
</evidence>
<gene>
    <name evidence="2" type="ORF">BN000_00591</name>
</gene>
<keyword evidence="3" id="KW-1185">Reference proteome</keyword>
<sequence>MNGRSSAPSRKQAARKHEREDIAKARADAQAAIELVTTRARVEVAGEFGDKQFLVRLEELPGDHPYDIVKLRLEVPTVKGTRAKAPSYMTFEVASETQEAVDPFLNDVRAPIRDTSLVLVAITGQ</sequence>
<dbReference type="Proteomes" id="UP000199601">
    <property type="component" value="Unassembled WGS sequence"/>
</dbReference>
<feature type="region of interest" description="Disordered" evidence="1">
    <location>
        <begin position="1"/>
        <end position="23"/>
    </location>
</feature>
<dbReference type="AlphaFoldDB" id="A0A0U1CWY7"/>
<organism evidence="2 3">
    <name type="scientific">Mycobacterium europaeum</name>
    <dbReference type="NCBI Taxonomy" id="761804"/>
    <lineage>
        <taxon>Bacteria</taxon>
        <taxon>Bacillati</taxon>
        <taxon>Actinomycetota</taxon>
        <taxon>Actinomycetes</taxon>
        <taxon>Mycobacteriales</taxon>
        <taxon>Mycobacteriaceae</taxon>
        <taxon>Mycobacterium</taxon>
        <taxon>Mycobacterium simiae complex</taxon>
    </lineage>
</organism>